<gene>
    <name evidence="1" type="ORF">JAJ28_003566</name>
</gene>
<name>A0AAD3UDD5_AERHY</name>
<dbReference type="EMBL" id="DACTUL010000034">
    <property type="protein sequence ID" value="HAT6345783.1"/>
    <property type="molecule type" value="Genomic_DNA"/>
</dbReference>
<proteinExistence type="predicted"/>
<comment type="caution">
    <text evidence="1">The sequence shown here is derived from an EMBL/GenBank/DDBJ whole genome shotgun (WGS) entry which is preliminary data.</text>
</comment>
<accession>A0AAD3UDD5</accession>
<reference evidence="1" key="1">
    <citation type="journal article" date="2018" name="Genome Biol.">
        <title>SKESA: strategic k-mer extension for scrupulous assemblies.</title>
        <authorList>
            <person name="Souvorov A."/>
            <person name="Agarwala R."/>
            <person name="Lipman D.J."/>
        </authorList>
    </citation>
    <scope>NUCLEOTIDE SEQUENCE</scope>
    <source>
        <strain evidence="1">OLC2673_Aeromonas</strain>
    </source>
</reference>
<evidence type="ECO:0000313" key="1">
    <source>
        <dbReference type="EMBL" id="HAT6345783.1"/>
    </source>
</evidence>
<sequence length="214" mass="24632">MTLILDRLSACTIDRIAQAQAEIFKIPVDGVNFFLDKERCMQLFVLNERTAGIRRLYAVNNELAQELGDIIRQYCFIPFRTEQGAVGMMQINLHSHDGYSASKRGIIESDFAVFTTERLKDSYVFTESANINILPITDEEYKHILELTFAASIVEDREHPIFKKYASQEALNMEKNNHEQDKNACENVMIKKALPEDDYIFNIDLNLETINDVL</sequence>
<reference evidence="1" key="2">
    <citation type="submission" date="2020-01" db="EMBL/GenBank/DDBJ databases">
        <authorList>
            <consortium name="NCBI Pathogen Detection Project"/>
        </authorList>
    </citation>
    <scope>NUCLEOTIDE SEQUENCE</scope>
    <source>
        <strain evidence="1">OLC2673_Aeromonas</strain>
    </source>
</reference>
<organism evidence="1 2">
    <name type="scientific">Aeromonas hydrophila</name>
    <dbReference type="NCBI Taxonomy" id="644"/>
    <lineage>
        <taxon>Bacteria</taxon>
        <taxon>Pseudomonadati</taxon>
        <taxon>Pseudomonadota</taxon>
        <taxon>Gammaproteobacteria</taxon>
        <taxon>Aeromonadales</taxon>
        <taxon>Aeromonadaceae</taxon>
        <taxon>Aeromonas</taxon>
    </lineage>
</organism>
<evidence type="ECO:0000313" key="2">
    <source>
        <dbReference type="Proteomes" id="UP000859505"/>
    </source>
</evidence>
<protein>
    <submittedName>
        <fullName evidence="1">Uncharacterized protein</fullName>
    </submittedName>
</protein>
<dbReference type="AlphaFoldDB" id="A0AAD3UDD5"/>
<dbReference type="Proteomes" id="UP000859505">
    <property type="component" value="Unassembled WGS sequence"/>
</dbReference>